<keyword evidence="5" id="KW-0411">Iron-sulfur</keyword>
<dbReference type="Pfam" id="PF13183">
    <property type="entry name" value="Fer4_8"/>
    <property type="match status" value="1"/>
</dbReference>
<dbReference type="PANTHER" id="PTHR43255">
    <property type="entry name" value="IRON-SULFUR-BINDING OXIDOREDUCTASE FADF-RELATED-RELATED"/>
    <property type="match status" value="1"/>
</dbReference>
<evidence type="ECO:0000256" key="4">
    <source>
        <dbReference type="ARBA" id="ARBA00023004"/>
    </source>
</evidence>
<dbReference type="GO" id="GO:0016491">
    <property type="term" value="F:oxidoreductase activity"/>
    <property type="evidence" value="ECO:0007669"/>
    <property type="project" value="UniProtKB-KW"/>
</dbReference>
<proteinExistence type="predicted"/>
<organism evidence="8">
    <name type="scientific">marine sediment metagenome</name>
    <dbReference type="NCBI Taxonomy" id="412755"/>
    <lineage>
        <taxon>unclassified sequences</taxon>
        <taxon>metagenomes</taxon>
        <taxon>ecological metagenomes</taxon>
    </lineage>
</organism>
<evidence type="ECO:0000256" key="2">
    <source>
        <dbReference type="ARBA" id="ARBA00022723"/>
    </source>
</evidence>
<dbReference type="AlphaFoldDB" id="A0A0F9R294"/>
<dbReference type="InterPro" id="IPR017896">
    <property type="entry name" value="4Fe4S_Fe-S-bd"/>
</dbReference>
<evidence type="ECO:0000313" key="8">
    <source>
        <dbReference type="EMBL" id="KKN11633.1"/>
    </source>
</evidence>
<name>A0A0F9R294_9ZZZZ</name>
<comment type="caution">
    <text evidence="8">The sequence shown here is derived from an EMBL/GenBank/DDBJ whole genome shotgun (WGS) entry which is preliminary data.</text>
</comment>
<dbReference type="SUPFAM" id="SSF46548">
    <property type="entry name" value="alpha-helical ferredoxin"/>
    <property type="match status" value="1"/>
</dbReference>
<evidence type="ECO:0000259" key="7">
    <source>
        <dbReference type="Pfam" id="PF13183"/>
    </source>
</evidence>
<gene>
    <name evidence="8" type="ORF">LCGC14_1024560</name>
</gene>
<dbReference type="GO" id="GO:0046872">
    <property type="term" value="F:metal ion binding"/>
    <property type="evidence" value="ECO:0007669"/>
    <property type="project" value="UniProtKB-KW"/>
</dbReference>
<dbReference type="GO" id="GO:0051539">
    <property type="term" value="F:4 iron, 4 sulfur cluster binding"/>
    <property type="evidence" value="ECO:0007669"/>
    <property type="project" value="UniProtKB-KW"/>
</dbReference>
<feature type="domain" description="4Fe-4S ferredoxin-type" evidence="7">
    <location>
        <begin position="19"/>
        <end position="91"/>
    </location>
</feature>
<evidence type="ECO:0000256" key="5">
    <source>
        <dbReference type="ARBA" id="ARBA00023014"/>
    </source>
</evidence>
<dbReference type="EMBL" id="LAZR01004115">
    <property type="protein sequence ID" value="KKN11633.1"/>
    <property type="molecule type" value="Genomic_DNA"/>
</dbReference>
<evidence type="ECO:0000259" key="6">
    <source>
        <dbReference type="Pfam" id="PF02754"/>
    </source>
</evidence>
<reference evidence="8" key="1">
    <citation type="journal article" date="2015" name="Nature">
        <title>Complex archaea that bridge the gap between prokaryotes and eukaryotes.</title>
        <authorList>
            <person name="Spang A."/>
            <person name="Saw J.H."/>
            <person name="Jorgensen S.L."/>
            <person name="Zaremba-Niedzwiedzka K."/>
            <person name="Martijn J."/>
            <person name="Lind A.E."/>
            <person name="van Eijk R."/>
            <person name="Schleper C."/>
            <person name="Guy L."/>
            <person name="Ettema T.J."/>
        </authorList>
    </citation>
    <scope>NUCLEOTIDE SEQUENCE</scope>
</reference>
<keyword evidence="2" id="KW-0479">Metal-binding</keyword>
<evidence type="ECO:0000256" key="3">
    <source>
        <dbReference type="ARBA" id="ARBA00023002"/>
    </source>
</evidence>
<keyword evidence="4" id="KW-0408">Iron</keyword>
<dbReference type="PANTHER" id="PTHR43255:SF1">
    <property type="entry name" value="IRON-SULFUR-BINDING OXIDOREDUCTASE FADF-RELATED"/>
    <property type="match status" value="1"/>
</dbReference>
<sequence length="395" mass="45585">MGGELRIIQSAKQDWKDIVHRCFRCGYCKFTFEYSDLNCPSYKKYRFETYSSGGRMWLIYGIINGDLQWSHNLANILYACTTCGNCTENCRFDKFNDFLVDIIEIARAEGVGKGFCPEKQKILLERIKNSEMNNPYGEPNSNNEDLKKIYNLPEKAEWVYFIGCTSNYRQKTLRDATLRFLKKAKVDFTLIDEHCCCSPIIRTGQIDPVNDFMNYDITHINKTGAKKVITSCAGCYRTMKKDWSKLGADYGFEVYHTVELVKKLLDEGRLNFKSEYNKTVTYHDPCHLGRHMGIYEVPREVYGKIPGINLVEMRRNRENAWCCGAGGGVKIGYPEWSVEISQERLEEAKDTDASVISSICPFCRTNLSDANEKFNMDFEVLDLLEILDQLDIEIN</sequence>
<keyword evidence="3" id="KW-0560">Oxidoreductase</keyword>
<dbReference type="InterPro" id="IPR051460">
    <property type="entry name" value="HdrC_iron-sulfur_subunit"/>
</dbReference>
<evidence type="ECO:0008006" key="9">
    <source>
        <dbReference type="Google" id="ProtNLM"/>
    </source>
</evidence>
<accession>A0A0F9R294</accession>
<dbReference type="Pfam" id="PF02754">
    <property type="entry name" value="CCG"/>
    <property type="match status" value="2"/>
</dbReference>
<feature type="domain" description="Cysteine-rich" evidence="6">
    <location>
        <begin position="158"/>
        <end position="240"/>
    </location>
</feature>
<keyword evidence="1" id="KW-0004">4Fe-4S</keyword>
<dbReference type="InterPro" id="IPR004017">
    <property type="entry name" value="Cys_rich_dom"/>
</dbReference>
<evidence type="ECO:0000256" key="1">
    <source>
        <dbReference type="ARBA" id="ARBA00022485"/>
    </source>
</evidence>
<protein>
    <recommendedName>
        <fullName evidence="9">4Fe-4S ferredoxin-type domain-containing protein</fullName>
    </recommendedName>
</protein>
<feature type="domain" description="Cysteine-rich" evidence="6">
    <location>
        <begin position="280"/>
        <end position="367"/>
    </location>
</feature>
<dbReference type="GO" id="GO:0005886">
    <property type="term" value="C:plasma membrane"/>
    <property type="evidence" value="ECO:0007669"/>
    <property type="project" value="TreeGrafter"/>
</dbReference>